<reference evidence="1" key="1">
    <citation type="submission" date="2022-07" db="EMBL/GenBank/DDBJ databases">
        <title>Genome Sequence of Phlebia brevispora.</title>
        <authorList>
            <person name="Buettner E."/>
        </authorList>
    </citation>
    <scope>NUCLEOTIDE SEQUENCE</scope>
    <source>
        <strain evidence="1">MPL23</strain>
    </source>
</reference>
<dbReference type="Proteomes" id="UP001148662">
    <property type="component" value="Unassembled WGS sequence"/>
</dbReference>
<accession>A0ACC1T934</accession>
<protein>
    <submittedName>
        <fullName evidence="1">Uncharacterized protein</fullName>
    </submittedName>
</protein>
<comment type="caution">
    <text evidence="1">The sequence shown here is derived from an EMBL/GenBank/DDBJ whole genome shotgun (WGS) entry which is preliminary data.</text>
</comment>
<dbReference type="EMBL" id="JANHOG010000288">
    <property type="protein sequence ID" value="KAJ3555917.1"/>
    <property type="molecule type" value="Genomic_DNA"/>
</dbReference>
<evidence type="ECO:0000313" key="1">
    <source>
        <dbReference type="EMBL" id="KAJ3555917.1"/>
    </source>
</evidence>
<evidence type="ECO:0000313" key="2">
    <source>
        <dbReference type="Proteomes" id="UP001148662"/>
    </source>
</evidence>
<name>A0ACC1T934_9APHY</name>
<keyword evidence="2" id="KW-1185">Reference proteome</keyword>
<organism evidence="1 2">
    <name type="scientific">Phlebia brevispora</name>
    <dbReference type="NCBI Taxonomy" id="194682"/>
    <lineage>
        <taxon>Eukaryota</taxon>
        <taxon>Fungi</taxon>
        <taxon>Dikarya</taxon>
        <taxon>Basidiomycota</taxon>
        <taxon>Agaricomycotina</taxon>
        <taxon>Agaricomycetes</taxon>
        <taxon>Polyporales</taxon>
        <taxon>Meruliaceae</taxon>
        <taxon>Phlebia</taxon>
    </lineage>
</organism>
<proteinExistence type="predicted"/>
<sequence>MSFPNVEEHHHLHHPPPYVAAMYASIFPFELYDEVIGYVDIDHLSKLSLVNTYFRFRTQAILFKDIRIVAGPLCILRSTETTVGDEKKQGRILPDTFQEVLTRFEELSLDALNHVRSVTLGGLSSSEKLTNGHGLDLHLNICMVKKFLSRLRHVETLQIHDILWSPCMKQLLDLNNHNCVPESVVFPLKALSLSHVAHSRSSDTIFNIFDIAGRCEELLLNHISWRNTPPFGLSVRTPRQDVQRLVVRFPDSFSLAHQLMLRFPILTGLTYLEVHNVAEESYDALWNLLEQNSSTLEELKLNVDSTSFSVDSWIELPTFTCSQLREVSITLDLCNHKANDGCAGTETLEAFLQTLSESVEVLHVAVMDSAMHEESVRRFRSLLDWSAIIAQLKTLPRLKNVDFIIVNIDDMNESDSVQLTWENNVQKDLRPINVVFSTISNRNYTPGLI</sequence>
<gene>
    <name evidence="1" type="ORF">NM688_g2318</name>
</gene>